<dbReference type="PROSITE" id="PS50096">
    <property type="entry name" value="IQ"/>
    <property type="match status" value="1"/>
</dbReference>
<dbReference type="Pfam" id="PF24681">
    <property type="entry name" value="Kelch_KLHDC2_KLHL20_DRC7"/>
    <property type="match status" value="1"/>
</dbReference>
<dbReference type="CDD" id="cd23767">
    <property type="entry name" value="IQCD"/>
    <property type="match status" value="1"/>
</dbReference>
<dbReference type="Proteomes" id="UP001472866">
    <property type="component" value="Chromosome 15"/>
</dbReference>
<accession>A0AAX4PKJ5</accession>
<dbReference type="Gene3D" id="2.120.10.80">
    <property type="entry name" value="Kelch-type beta propeller"/>
    <property type="match status" value="2"/>
</dbReference>
<dbReference type="SMART" id="SM00015">
    <property type="entry name" value="IQ"/>
    <property type="match status" value="1"/>
</dbReference>
<evidence type="ECO:0000256" key="1">
    <source>
        <dbReference type="SAM" id="MobiDB-lite"/>
    </source>
</evidence>
<dbReference type="InterPro" id="IPR052588">
    <property type="entry name" value="Kelch_domain_protein"/>
</dbReference>
<organism evidence="2 3">
    <name type="scientific">Chloropicon roscoffensis</name>
    <dbReference type="NCBI Taxonomy" id="1461544"/>
    <lineage>
        <taxon>Eukaryota</taxon>
        <taxon>Viridiplantae</taxon>
        <taxon>Chlorophyta</taxon>
        <taxon>Chloropicophyceae</taxon>
        <taxon>Chloropicales</taxon>
        <taxon>Chloropicaceae</taxon>
        <taxon>Chloropicon</taxon>
    </lineage>
</organism>
<feature type="compositionally biased region" description="Basic and acidic residues" evidence="1">
    <location>
        <begin position="27"/>
        <end position="49"/>
    </location>
</feature>
<dbReference type="PANTHER" id="PTHR46063">
    <property type="entry name" value="KELCH DOMAIN-CONTAINING PROTEIN"/>
    <property type="match status" value="1"/>
</dbReference>
<feature type="region of interest" description="Disordered" evidence="1">
    <location>
        <begin position="1"/>
        <end position="49"/>
    </location>
</feature>
<sequence length="544" mass="61020">MGKGRDKKKKLQKKGNAGVTKKAHNQNKREELNEAKRERREERAAKGGEDDIQALLAQVALHDKKVREVEVIENCAPPSPRCNCTFTSLGNHVMAGASGQAGSRAKAAKNEVLLYGGEYFDGRKTYVYGDLYKLDVKKNSWSQIVCKKPPKPRSGHQSFAHKGYFYTFGGEYTSPNQKNFNHYRDLWRLDLATWEWEKLSMKGASPSARSGHRIAVYKGKAVLFGGFYDTGKELKYYNDLWVFDIDSLKWSTHGQPGQHCPSPRSGFQFFCDDSQGAQGKIYVYGGYAKKVDEEGEEHGITHDDLWCLDLSTMLWERIKRQGICPTKRSGCSVVAHKNAAVAFGGVIDHESGDDIYSEFFNDLHQYNMERRRWYPMVVRPKGSKGGQGTMGQTLVVKRPGGGVSKEEQAATKIQAHFRGFSVRKAFKVYKVGGKISELLYSPAVIRSDGKVIHPCPRNKGSLVVIQNVLYLYGGTFEERDREVTLDDLWCINLNKLNGWTSLQKGTFVLSQPQESSEDNGSGSEMEMDSDELEMMSDSSGSADD</sequence>
<gene>
    <name evidence="2" type="ORF">HKI87_15g81220</name>
</gene>
<protein>
    <submittedName>
        <fullName evidence="2">Kelch domain-containing protein</fullName>
    </submittedName>
</protein>
<reference evidence="2 3" key="1">
    <citation type="submission" date="2024-03" db="EMBL/GenBank/DDBJ databases">
        <title>Complete genome sequence of the green alga Chloropicon roscoffensis RCC1871.</title>
        <authorList>
            <person name="Lemieux C."/>
            <person name="Pombert J.-F."/>
            <person name="Otis C."/>
            <person name="Turmel M."/>
        </authorList>
    </citation>
    <scope>NUCLEOTIDE SEQUENCE [LARGE SCALE GENOMIC DNA]</scope>
    <source>
        <strain evidence="2 3">RCC1871</strain>
    </source>
</reference>
<evidence type="ECO:0000313" key="2">
    <source>
        <dbReference type="EMBL" id="WZN66555.1"/>
    </source>
</evidence>
<dbReference type="AlphaFoldDB" id="A0AAX4PKJ5"/>
<dbReference type="EMBL" id="CP151515">
    <property type="protein sequence ID" value="WZN66555.1"/>
    <property type="molecule type" value="Genomic_DNA"/>
</dbReference>
<name>A0AAX4PKJ5_9CHLO</name>
<feature type="compositionally biased region" description="Basic residues" evidence="1">
    <location>
        <begin position="1"/>
        <end position="13"/>
    </location>
</feature>
<dbReference type="Pfam" id="PF00612">
    <property type="entry name" value="IQ"/>
    <property type="match status" value="1"/>
</dbReference>
<dbReference type="InterPro" id="IPR000048">
    <property type="entry name" value="IQ_motif_EF-hand-BS"/>
</dbReference>
<evidence type="ECO:0000313" key="3">
    <source>
        <dbReference type="Proteomes" id="UP001472866"/>
    </source>
</evidence>
<feature type="compositionally biased region" description="Acidic residues" evidence="1">
    <location>
        <begin position="525"/>
        <end position="534"/>
    </location>
</feature>
<dbReference type="Gene3D" id="1.20.5.190">
    <property type="match status" value="1"/>
</dbReference>
<keyword evidence="3" id="KW-1185">Reference proteome</keyword>
<proteinExistence type="predicted"/>
<dbReference type="PANTHER" id="PTHR46063:SF1">
    <property type="entry name" value="KELCH DOMAIN-CONTAINING PROTEIN 4"/>
    <property type="match status" value="1"/>
</dbReference>
<dbReference type="SUPFAM" id="SSF117281">
    <property type="entry name" value="Kelch motif"/>
    <property type="match status" value="1"/>
</dbReference>
<feature type="region of interest" description="Disordered" evidence="1">
    <location>
        <begin position="509"/>
        <end position="544"/>
    </location>
</feature>
<feature type="compositionally biased region" description="Low complexity" evidence="1">
    <location>
        <begin position="535"/>
        <end position="544"/>
    </location>
</feature>
<dbReference type="InterPro" id="IPR015915">
    <property type="entry name" value="Kelch-typ_b-propeller"/>
</dbReference>